<dbReference type="RefSeq" id="WP_217425819.1">
    <property type="nucleotide sequence ID" value="NZ_JABSNP010000019.1"/>
</dbReference>
<evidence type="ECO:0000313" key="2">
    <source>
        <dbReference type="EMBL" id="NRT20673.1"/>
    </source>
</evidence>
<evidence type="ECO:0000256" key="1">
    <source>
        <dbReference type="SAM" id="SignalP"/>
    </source>
</evidence>
<comment type="caution">
    <text evidence="2">The sequence shown here is derived from an EMBL/GenBank/DDBJ whole genome shotgun (WGS) entry which is preliminary data.</text>
</comment>
<evidence type="ECO:0008006" key="4">
    <source>
        <dbReference type="Google" id="ProtNLM"/>
    </source>
</evidence>
<name>A0ABX2FV20_9BACT</name>
<organism evidence="2 3">
    <name type="scientific">Hymenobacter caeli</name>
    <dbReference type="NCBI Taxonomy" id="2735894"/>
    <lineage>
        <taxon>Bacteria</taxon>
        <taxon>Pseudomonadati</taxon>
        <taxon>Bacteroidota</taxon>
        <taxon>Cytophagia</taxon>
        <taxon>Cytophagales</taxon>
        <taxon>Hymenobacteraceae</taxon>
        <taxon>Hymenobacter</taxon>
    </lineage>
</organism>
<gene>
    <name evidence="2" type="ORF">HNP98_003517</name>
</gene>
<dbReference type="EMBL" id="JABSNP010000019">
    <property type="protein sequence ID" value="NRT20673.1"/>
    <property type="molecule type" value="Genomic_DNA"/>
</dbReference>
<sequence length="55" mass="6050">MRPTYFPLLAALAGGFASPTHAQTPKRRTENVVLVTLDGMRWQEVFGGADSALFR</sequence>
<evidence type="ECO:0000313" key="3">
    <source>
        <dbReference type="Proteomes" id="UP000779507"/>
    </source>
</evidence>
<keyword evidence="3" id="KW-1185">Reference proteome</keyword>
<accession>A0ABX2FV20</accession>
<proteinExistence type="predicted"/>
<feature type="chain" id="PRO_5047465737" description="Alkaline phosphatase family protein" evidence="1">
    <location>
        <begin position="23"/>
        <end position="55"/>
    </location>
</feature>
<dbReference type="Proteomes" id="UP000779507">
    <property type="component" value="Unassembled WGS sequence"/>
</dbReference>
<keyword evidence="1" id="KW-0732">Signal</keyword>
<feature type="signal peptide" evidence="1">
    <location>
        <begin position="1"/>
        <end position="22"/>
    </location>
</feature>
<reference evidence="2 3" key="1">
    <citation type="submission" date="2020-05" db="EMBL/GenBank/DDBJ databases">
        <title>Genomic Encyclopedia of Type Strains, Phase IV (KMG-V): Genome sequencing to study the core and pangenomes of soil and plant-associated prokaryotes.</title>
        <authorList>
            <person name="Whitman W."/>
        </authorList>
    </citation>
    <scope>NUCLEOTIDE SEQUENCE [LARGE SCALE GENOMIC DNA]</scope>
    <source>
        <strain evidence="2 3">9A</strain>
    </source>
</reference>
<protein>
    <recommendedName>
        <fullName evidence="4">Alkaline phosphatase family protein</fullName>
    </recommendedName>
</protein>